<comment type="similarity">
    <text evidence="1">Belongs to the tpcK family.</text>
</comment>
<organism evidence="2 3">
    <name type="scientific">Aspergillus calidoustus</name>
    <dbReference type="NCBI Taxonomy" id="454130"/>
    <lineage>
        <taxon>Eukaryota</taxon>
        <taxon>Fungi</taxon>
        <taxon>Dikarya</taxon>
        <taxon>Ascomycota</taxon>
        <taxon>Pezizomycotina</taxon>
        <taxon>Eurotiomycetes</taxon>
        <taxon>Eurotiomycetidae</taxon>
        <taxon>Eurotiales</taxon>
        <taxon>Aspergillaceae</taxon>
        <taxon>Aspergillus</taxon>
        <taxon>Aspergillus subgen. Nidulantes</taxon>
    </lineage>
</organism>
<dbReference type="OMA" id="RSQYLIM"/>
<evidence type="ECO:0000256" key="1">
    <source>
        <dbReference type="ARBA" id="ARBA00005986"/>
    </source>
</evidence>
<dbReference type="STRING" id="454130.A0A0U5GE28"/>
<reference evidence="3" key="1">
    <citation type="journal article" date="2016" name="Genome Announc.">
        <title>Draft genome sequences of fungus Aspergillus calidoustus.</title>
        <authorList>
            <person name="Horn F."/>
            <person name="Linde J."/>
            <person name="Mattern D.J."/>
            <person name="Walther G."/>
            <person name="Guthke R."/>
            <person name="Scherlach K."/>
            <person name="Martin K."/>
            <person name="Brakhage A.A."/>
            <person name="Petzke L."/>
            <person name="Valiante V."/>
        </authorList>
    </citation>
    <scope>NUCLEOTIDE SEQUENCE [LARGE SCALE GENOMIC DNA]</scope>
    <source>
        <strain evidence="3">SF006504</strain>
    </source>
</reference>
<dbReference type="SUPFAM" id="SSF54909">
    <property type="entry name" value="Dimeric alpha+beta barrel"/>
    <property type="match status" value="1"/>
</dbReference>
<dbReference type="NCBIfam" id="TIGR02118">
    <property type="entry name" value="EthD family reductase"/>
    <property type="match status" value="1"/>
</dbReference>
<accession>A0A0U5GE28</accession>
<gene>
    <name evidence="2" type="ORF">ASPCAL13711</name>
</gene>
<dbReference type="GO" id="GO:0016491">
    <property type="term" value="F:oxidoreductase activity"/>
    <property type="evidence" value="ECO:0007669"/>
    <property type="project" value="InterPro"/>
</dbReference>
<name>A0A0U5GE28_ASPCI</name>
<protein>
    <recommendedName>
        <fullName evidence="4">Ethyl tert-butyl ether degradation EthD</fullName>
    </recommendedName>
</protein>
<evidence type="ECO:0008006" key="4">
    <source>
        <dbReference type="Google" id="ProtNLM"/>
    </source>
</evidence>
<dbReference type="PANTHER" id="PTHR40260">
    <property type="entry name" value="BLR8190 PROTEIN"/>
    <property type="match status" value="1"/>
</dbReference>
<dbReference type="PANTHER" id="PTHR40260:SF2">
    <property type="entry name" value="BLR8190 PROTEIN"/>
    <property type="match status" value="1"/>
</dbReference>
<dbReference type="Gene3D" id="3.30.70.100">
    <property type="match status" value="1"/>
</dbReference>
<evidence type="ECO:0000313" key="3">
    <source>
        <dbReference type="Proteomes" id="UP000054771"/>
    </source>
</evidence>
<dbReference type="AlphaFoldDB" id="A0A0U5GE28"/>
<dbReference type="OrthoDB" id="4892971at2759"/>
<sequence>MSYVTTILYKVEDDTDFDLEYYLNEHMPLCAKVWEKYGMTGWSVTKFDVDPQGAKPVYAVRCDSYWESEEGARKAFNGPESSDVMADIVKYSKTQPIVLFGKPLAEATI</sequence>
<dbReference type="InterPro" id="IPR009799">
    <property type="entry name" value="EthD_dom"/>
</dbReference>
<dbReference type="EMBL" id="CDMC01000019">
    <property type="protein sequence ID" value="CEL10594.1"/>
    <property type="molecule type" value="Genomic_DNA"/>
</dbReference>
<evidence type="ECO:0000313" key="2">
    <source>
        <dbReference type="EMBL" id="CEL10594.1"/>
    </source>
</evidence>
<keyword evidence="3" id="KW-1185">Reference proteome</keyword>
<dbReference type="InterPro" id="IPR011008">
    <property type="entry name" value="Dimeric_a/b-barrel"/>
</dbReference>
<proteinExistence type="inferred from homology"/>
<dbReference type="Proteomes" id="UP000054771">
    <property type="component" value="Unassembled WGS sequence"/>
</dbReference>